<feature type="region of interest" description="Disordered" evidence="3">
    <location>
        <begin position="1"/>
        <end position="23"/>
    </location>
</feature>
<dbReference type="InterPro" id="IPR006225">
    <property type="entry name" value="PsdUridine_synth_RluC/D"/>
</dbReference>
<feature type="compositionally biased region" description="Basic and acidic residues" evidence="3">
    <location>
        <begin position="386"/>
        <end position="396"/>
    </location>
</feature>
<feature type="compositionally biased region" description="Polar residues" evidence="3">
    <location>
        <begin position="9"/>
        <end position="20"/>
    </location>
</feature>
<keyword evidence="5" id="KW-0413">Isomerase</keyword>
<dbReference type="InterPro" id="IPR020103">
    <property type="entry name" value="PsdUridine_synth_cat_dom_sf"/>
</dbReference>
<dbReference type="PROSITE" id="PS01129">
    <property type="entry name" value="PSI_RLU"/>
    <property type="match status" value="1"/>
</dbReference>
<dbReference type="Proteomes" id="UP001150925">
    <property type="component" value="Unassembled WGS sequence"/>
</dbReference>
<evidence type="ECO:0000256" key="2">
    <source>
        <dbReference type="PROSITE-ProRule" id="PRU00182"/>
    </source>
</evidence>
<protein>
    <submittedName>
        <fullName evidence="5">DRAP deaminase</fullName>
        <ecNumber evidence="5">5.4.99.28</ecNumber>
    </submittedName>
</protein>
<gene>
    <name evidence="5" type="primary">RIB2_1</name>
    <name evidence="5" type="ORF">IWQ62_002404</name>
</gene>
<dbReference type="CDD" id="cd02557">
    <property type="entry name" value="PseudoU_synth_ScRIB2"/>
    <property type="match status" value="1"/>
</dbReference>
<evidence type="ECO:0000256" key="3">
    <source>
        <dbReference type="SAM" id="MobiDB-lite"/>
    </source>
</evidence>
<dbReference type="SUPFAM" id="SSF55120">
    <property type="entry name" value="Pseudouridine synthase"/>
    <property type="match status" value="1"/>
</dbReference>
<evidence type="ECO:0000313" key="5">
    <source>
        <dbReference type="EMBL" id="KAJ1966547.1"/>
    </source>
</evidence>
<accession>A0A9W8AW49</accession>
<proteinExistence type="predicted"/>
<evidence type="ECO:0000256" key="1">
    <source>
        <dbReference type="PIRSR" id="PIRSR606225-1"/>
    </source>
</evidence>
<dbReference type="GO" id="GO:0160151">
    <property type="term" value="F:tRNA pseudouridine(32) synthase activity"/>
    <property type="evidence" value="ECO:0007669"/>
    <property type="project" value="UniProtKB-EC"/>
</dbReference>
<dbReference type="InterPro" id="IPR050188">
    <property type="entry name" value="RluA_PseudoU_synthase"/>
</dbReference>
<dbReference type="PANTHER" id="PTHR21600:SF40">
    <property type="entry name" value="PSEUDOURIDYLATE SYNTHASE RPUSD2"/>
    <property type="match status" value="1"/>
</dbReference>
<organism evidence="5 6">
    <name type="scientific">Dispira parvispora</name>
    <dbReference type="NCBI Taxonomy" id="1520584"/>
    <lineage>
        <taxon>Eukaryota</taxon>
        <taxon>Fungi</taxon>
        <taxon>Fungi incertae sedis</taxon>
        <taxon>Zoopagomycota</taxon>
        <taxon>Kickxellomycotina</taxon>
        <taxon>Dimargaritomycetes</taxon>
        <taxon>Dimargaritales</taxon>
        <taxon>Dimargaritaceae</taxon>
        <taxon>Dispira</taxon>
    </lineage>
</organism>
<dbReference type="EC" id="5.4.99.28" evidence="5"/>
<dbReference type="OrthoDB" id="424794at2759"/>
<feature type="compositionally biased region" description="Polar residues" evidence="3">
    <location>
        <begin position="401"/>
        <end position="422"/>
    </location>
</feature>
<dbReference type="Gene3D" id="3.30.2350.10">
    <property type="entry name" value="Pseudouridine synthase"/>
    <property type="match status" value="1"/>
</dbReference>
<dbReference type="GO" id="GO:0003723">
    <property type="term" value="F:RNA binding"/>
    <property type="evidence" value="ECO:0007669"/>
    <property type="project" value="UniProtKB-KW"/>
</dbReference>
<feature type="compositionally biased region" description="Low complexity" evidence="3">
    <location>
        <begin position="423"/>
        <end position="434"/>
    </location>
</feature>
<dbReference type="GO" id="GO:0000455">
    <property type="term" value="P:enzyme-directed rRNA pseudouridine synthesis"/>
    <property type="evidence" value="ECO:0007669"/>
    <property type="project" value="TreeGrafter"/>
</dbReference>
<dbReference type="InterPro" id="IPR006224">
    <property type="entry name" value="PsdUridine_synth_RluA-like_CS"/>
</dbReference>
<sequence length="525" mass="59146">MENKRLKLSSDTPSAPNSCEMQPELKVSTFTDTSSFPSNVASDSSVPTEFKLSAGPTVPLVDITNATATPTDIPPRPRSRRKRVEEPTPLNMNDVEYYFENGLRKVKPYAFCYSTFVKGRWQGRTLLDVFTTEFRDQEPSYYRRAIEQGWITINGQKSSPETLLKGHDYLTHRIHRHEPPVTAQSPRVVYQSEDVVVVDKPASMPVHPSGRYHHNTLLHILYKEFGFKELSPVNRLDRLTSGIVILARTTAVAQVYKSQMADRVVRKEYICKVWGDFPTGLIQCQEPVKTVAFKLGLNAVHPEGKPSKTWFEKIGSDGPYSLVKCRPVTGRTHQIRVHLQYLGFPIANDPLYCNPKVWGTQLGKAGETQTPEVIDRAIQNLTRLDAEKDARQRADVPLDQLRSSKSGSGEVTVSNPECPNFTSLSSSSSSLDSSPTKETQSPVIEQNRDYPPGFDPQCIQCQQYLISPIPDPKPDQLLIWLHAYSYEADNWAYETSLPSWCQLSETDVRPNKDSIVHPDNPPAEE</sequence>
<feature type="region of interest" description="Disordered" evidence="3">
    <location>
        <begin position="386"/>
        <end position="452"/>
    </location>
</feature>
<feature type="domain" description="Pseudouridine synthase RsuA/RluA-like" evidence="4">
    <location>
        <begin position="194"/>
        <end position="340"/>
    </location>
</feature>
<feature type="region of interest" description="Disordered" evidence="3">
    <location>
        <begin position="61"/>
        <end position="87"/>
    </location>
</feature>
<feature type="active site" evidence="1">
    <location>
        <position position="237"/>
    </location>
</feature>
<dbReference type="AlphaFoldDB" id="A0A9W8AW49"/>
<dbReference type="EMBL" id="JANBPY010000503">
    <property type="protein sequence ID" value="KAJ1966547.1"/>
    <property type="molecule type" value="Genomic_DNA"/>
</dbReference>
<dbReference type="InterPro" id="IPR006145">
    <property type="entry name" value="PsdUridine_synth_RsuA/RluA"/>
</dbReference>
<keyword evidence="6" id="KW-1185">Reference proteome</keyword>
<evidence type="ECO:0000313" key="6">
    <source>
        <dbReference type="Proteomes" id="UP001150925"/>
    </source>
</evidence>
<evidence type="ECO:0000259" key="4">
    <source>
        <dbReference type="Pfam" id="PF00849"/>
    </source>
</evidence>
<dbReference type="PANTHER" id="PTHR21600">
    <property type="entry name" value="MITOCHONDRIAL RNA PSEUDOURIDINE SYNTHASE"/>
    <property type="match status" value="1"/>
</dbReference>
<reference evidence="5" key="1">
    <citation type="submission" date="2022-07" db="EMBL/GenBank/DDBJ databases">
        <title>Phylogenomic reconstructions and comparative analyses of Kickxellomycotina fungi.</title>
        <authorList>
            <person name="Reynolds N.K."/>
            <person name="Stajich J.E."/>
            <person name="Barry K."/>
            <person name="Grigoriev I.V."/>
            <person name="Crous P."/>
            <person name="Smith M.E."/>
        </authorList>
    </citation>
    <scope>NUCLEOTIDE SEQUENCE</scope>
    <source>
        <strain evidence="5">RSA 1196</strain>
    </source>
</reference>
<dbReference type="NCBIfam" id="TIGR00005">
    <property type="entry name" value="rluA_subfam"/>
    <property type="match status" value="1"/>
</dbReference>
<name>A0A9W8AW49_9FUNG</name>
<comment type="caution">
    <text evidence="5">The sequence shown here is derived from an EMBL/GenBank/DDBJ whole genome shotgun (WGS) entry which is preliminary data.</text>
</comment>
<keyword evidence="2" id="KW-0694">RNA-binding</keyword>
<dbReference type="Pfam" id="PF00849">
    <property type="entry name" value="PseudoU_synth_2"/>
    <property type="match status" value="1"/>
</dbReference>
<dbReference type="PROSITE" id="PS50889">
    <property type="entry name" value="S4"/>
    <property type="match status" value="1"/>
</dbReference>